<dbReference type="EMBL" id="LAZR01054593">
    <property type="protein sequence ID" value="KKK78221.1"/>
    <property type="molecule type" value="Genomic_DNA"/>
</dbReference>
<comment type="caution">
    <text evidence="1">The sequence shown here is derived from an EMBL/GenBank/DDBJ whole genome shotgun (WGS) entry which is preliminary data.</text>
</comment>
<sequence length="145" mass="17501">EYIIPKDLSTFNPLLTYVYHKLNIPTKLTQKQYIHLNKNLLPALAHLTRYEQLFCIWYLSKWVISTKFGRQYFLTAYGLPKADTFKRNVEEKALLECRFSMYSDGDMEQRRPYIDFKDHCKRKMLPPTIRPKEYMRKINKLLEGK</sequence>
<proteinExistence type="predicted"/>
<organism evidence="1">
    <name type="scientific">marine sediment metagenome</name>
    <dbReference type="NCBI Taxonomy" id="412755"/>
    <lineage>
        <taxon>unclassified sequences</taxon>
        <taxon>metagenomes</taxon>
        <taxon>ecological metagenomes</taxon>
    </lineage>
</organism>
<evidence type="ECO:0000313" key="1">
    <source>
        <dbReference type="EMBL" id="KKK78221.1"/>
    </source>
</evidence>
<accession>A0A0F9B0X4</accession>
<name>A0A0F9B0X4_9ZZZZ</name>
<feature type="non-terminal residue" evidence="1">
    <location>
        <position position="1"/>
    </location>
</feature>
<dbReference type="AlphaFoldDB" id="A0A0F9B0X4"/>
<reference evidence="1" key="1">
    <citation type="journal article" date="2015" name="Nature">
        <title>Complex archaea that bridge the gap between prokaryotes and eukaryotes.</title>
        <authorList>
            <person name="Spang A."/>
            <person name="Saw J.H."/>
            <person name="Jorgensen S.L."/>
            <person name="Zaremba-Niedzwiedzka K."/>
            <person name="Martijn J."/>
            <person name="Lind A.E."/>
            <person name="van Eijk R."/>
            <person name="Schleper C."/>
            <person name="Guy L."/>
            <person name="Ettema T.J."/>
        </authorList>
    </citation>
    <scope>NUCLEOTIDE SEQUENCE</scope>
</reference>
<protein>
    <submittedName>
        <fullName evidence="1">Uncharacterized protein</fullName>
    </submittedName>
</protein>
<gene>
    <name evidence="1" type="ORF">LCGC14_2845780</name>
</gene>